<comment type="subcellular location">
    <subcellularLocation>
        <location evidence="2 19">Cell membrane</location>
        <topology evidence="2 19">Multi-pass membrane protein</topology>
    </subcellularLocation>
</comment>
<comment type="cofactor">
    <cofactor evidence="1 19">
        <name>Mg(2+)</name>
        <dbReference type="ChEBI" id="CHEBI:18420"/>
    </cofactor>
</comment>
<evidence type="ECO:0000256" key="10">
    <source>
        <dbReference type="ARBA" id="ARBA00022692"/>
    </source>
</evidence>
<proteinExistence type="inferred from homology"/>
<keyword evidence="8 19" id="KW-0169">Cobalamin biosynthesis</keyword>
<dbReference type="InterPro" id="IPR003805">
    <property type="entry name" value="CobS"/>
</dbReference>
<dbReference type="PANTHER" id="PTHR34148:SF1">
    <property type="entry name" value="ADENOSYLCOBINAMIDE-GDP RIBAZOLETRANSFERASE"/>
    <property type="match status" value="1"/>
</dbReference>
<evidence type="ECO:0000256" key="2">
    <source>
        <dbReference type="ARBA" id="ARBA00004651"/>
    </source>
</evidence>
<evidence type="ECO:0000256" key="7">
    <source>
        <dbReference type="ARBA" id="ARBA00022475"/>
    </source>
</evidence>
<comment type="pathway">
    <text evidence="3 19">Cofactor biosynthesis; adenosylcobalamin biosynthesis; adenosylcobalamin from cob(II)yrinate a,c-diamide: step 7/7.</text>
</comment>
<evidence type="ECO:0000256" key="9">
    <source>
        <dbReference type="ARBA" id="ARBA00022679"/>
    </source>
</evidence>
<accession>A0ABT2Z9G9</accession>
<comment type="catalytic activity">
    <reaction evidence="18 19">
        <text>alpha-ribazole 5'-phosphate + adenosylcob(III)inamide-GDP = adenosylcob(III)alamin 5'-phosphate + GMP + H(+)</text>
        <dbReference type="Rhea" id="RHEA:23560"/>
        <dbReference type="ChEBI" id="CHEBI:15378"/>
        <dbReference type="ChEBI" id="CHEBI:57918"/>
        <dbReference type="ChEBI" id="CHEBI:58115"/>
        <dbReference type="ChEBI" id="CHEBI:60487"/>
        <dbReference type="ChEBI" id="CHEBI:60493"/>
        <dbReference type="EC" id="2.7.8.26"/>
    </reaction>
</comment>
<dbReference type="HAMAP" id="MF_00719">
    <property type="entry name" value="CobS"/>
    <property type="match status" value="1"/>
</dbReference>
<dbReference type="EMBL" id="JAOWKY010000001">
    <property type="protein sequence ID" value="MCV2867762.1"/>
    <property type="molecule type" value="Genomic_DNA"/>
</dbReference>
<evidence type="ECO:0000256" key="8">
    <source>
        <dbReference type="ARBA" id="ARBA00022573"/>
    </source>
</evidence>
<keyword evidence="12 19" id="KW-1133">Transmembrane helix</keyword>
<feature type="transmembrane region" description="Helical" evidence="19">
    <location>
        <begin position="67"/>
        <end position="85"/>
    </location>
</feature>
<reference evidence="20 21" key="1">
    <citation type="submission" date="2022-10" db="EMBL/GenBank/DDBJ databases">
        <title>Defluviimonas sp. nov., isolated from ocean surface water.</title>
        <authorList>
            <person name="He W."/>
            <person name="Wang L."/>
            <person name="Zhang D.-F."/>
        </authorList>
    </citation>
    <scope>NUCLEOTIDE SEQUENCE [LARGE SCALE GENOMIC DNA]</scope>
    <source>
        <strain evidence="20 21">WL0002</strain>
    </source>
</reference>
<evidence type="ECO:0000313" key="21">
    <source>
        <dbReference type="Proteomes" id="UP001652542"/>
    </source>
</evidence>
<evidence type="ECO:0000256" key="5">
    <source>
        <dbReference type="ARBA" id="ARBA00013200"/>
    </source>
</evidence>
<evidence type="ECO:0000256" key="13">
    <source>
        <dbReference type="ARBA" id="ARBA00023136"/>
    </source>
</evidence>
<evidence type="ECO:0000256" key="11">
    <source>
        <dbReference type="ARBA" id="ARBA00022842"/>
    </source>
</evidence>
<evidence type="ECO:0000256" key="19">
    <source>
        <dbReference type="HAMAP-Rule" id="MF_00719"/>
    </source>
</evidence>
<gene>
    <name evidence="19" type="primary">cobS</name>
    <name evidence="20" type="ORF">OEW28_03905</name>
</gene>
<protein>
    <recommendedName>
        <fullName evidence="6 19">Adenosylcobinamide-GDP ribazoletransferase</fullName>
        <ecNumber evidence="5 19">2.7.8.26</ecNumber>
    </recommendedName>
    <alternativeName>
        <fullName evidence="16 19">Cobalamin synthase</fullName>
    </alternativeName>
    <alternativeName>
        <fullName evidence="15 19">Cobalamin-5'-phosphate synthase</fullName>
    </alternativeName>
</protein>
<comment type="catalytic activity">
    <reaction evidence="17 19">
        <text>alpha-ribazole + adenosylcob(III)inamide-GDP = adenosylcob(III)alamin + GMP + H(+)</text>
        <dbReference type="Rhea" id="RHEA:16049"/>
        <dbReference type="ChEBI" id="CHEBI:10329"/>
        <dbReference type="ChEBI" id="CHEBI:15378"/>
        <dbReference type="ChEBI" id="CHEBI:18408"/>
        <dbReference type="ChEBI" id="CHEBI:58115"/>
        <dbReference type="ChEBI" id="CHEBI:60487"/>
        <dbReference type="EC" id="2.7.8.26"/>
    </reaction>
</comment>
<evidence type="ECO:0000256" key="1">
    <source>
        <dbReference type="ARBA" id="ARBA00001946"/>
    </source>
</evidence>
<evidence type="ECO:0000256" key="17">
    <source>
        <dbReference type="ARBA" id="ARBA00048623"/>
    </source>
</evidence>
<feature type="transmembrane region" description="Helical" evidence="19">
    <location>
        <begin position="115"/>
        <end position="138"/>
    </location>
</feature>
<evidence type="ECO:0000256" key="3">
    <source>
        <dbReference type="ARBA" id="ARBA00004663"/>
    </source>
</evidence>
<dbReference type="PANTHER" id="PTHR34148">
    <property type="entry name" value="ADENOSYLCOBINAMIDE-GDP RIBAZOLETRANSFERASE"/>
    <property type="match status" value="1"/>
</dbReference>
<keyword evidence="21" id="KW-1185">Reference proteome</keyword>
<keyword evidence="11 19" id="KW-0460">Magnesium</keyword>
<evidence type="ECO:0000256" key="15">
    <source>
        <dbReference type="ARBA" id="ARBA00032605"/>
    </source>
</evidence>
<comment type="similarity">
    <text evidence="4 19">Belongs to the CobS family.</text>
</comment>
<feature type="transmembrane region" description="Helical" evidence="19">
    <location>
        <begin position="186"/>
        <end position="219"/>
    </location>
</feature>
<keyword evidence="10 19" id="KW-0812">Transmembrane</keyword>
<dbReference type="Pfam" id="PF02654">
    <property type="entry name" value="CobS"/>
    <property type="match status" value="1"/>
</dbReference>
<name>A0ABT2Z9G9_9RHOB</name>
<dbReference type="RefSeq" id="WP_263734368.1">
    <property type="nucleotide sequence ID" value="NZ_JAOWKY010000001.1"/>
</dbReference>
<organism evidence="20 21">
    <name type="scientific">Albidovulum marisflavi</name>
    <dbReference type="NCBI Taxonomy" id="2984159"/>
    <lineage>
        <taxon>Bacteria</taxon>
        <taxon>Pseudomonadati</taxon>
        <taxon>Pseudomonadota</taxon>
        <taxon>Alphaproteobacteria</taxon>
        <taxon>Rhodobacterales</taxon>
        <taxon>Paracoccaceae</taxon>
        <taxon>Albidovulum</taxon>
    </lineage>
</organism>
<evidence type="ECO:0000256" key="18">
    <source>
        <dbReference type="ARBA" id="ARBA00049504"/>
    </source>
</evidence>
<keyword evidence="9 19" id="KW-0808">Transferase</keyword>
<evidence type="ECO:0000256" key="16">
    <source>
        <dbReference type="ARBA" id="ARBA00032853"/>
    </source>
</evidence>
<feature type="transmembrane region" description="Helical" evidence="19">
    <location>
        <begin position="145"/>
        <end position="166"/>
    </location>
</feature>
<evidence type="ECO:0000256" key="12">
    <source>
        <dbReference type="ARBA" id="ARBA00022989"/>
    </source>
</evidence>
<evidence type="ECO:0000313" key="20">
    <source>
        <dbReference type="EMBL" id="MCV2867762.1"/>
    </source>
</evidence>
<dbReference type="Proteomes" id="UP001652542">
    <property type="component" value="Unassembled WGS sequence"/>
</dbReference>
<feature type="transmembrane region" description="Helical" evidence="19">
    <location>
        <begin position="12"/>
        <end position="33"/>
    </location>
</feature>
<evidence type="ECO:0000256" key="14">
    <source>
        <dbReference type="ARBA" id="ARBA00025228"/>
    </source>
</evidence>
<comment type="function">
    <text evidence="14 19">Joins adenosylcobinamide-GDP and alpha-ribazole to generate adenosylcobalamin (Ado-cobalamin). Also synthesizes adenosylcobalamin 5'-phosphate from adenosylcobinamide-GDP and alpha-ribazole 5'-phosphate.</text>
</comment>
<comment type="caution">
    <text evidence="20">The sequence shown here is derived from an EMBL/GenBank/DDBJ whole genome shotgun (WGS) entry which is preliminary data.</text>
</comment>
<evidence type="ECO:0000256" key="6">
    <source>
        <dbReference type="ARBA" id="ARBA00015850"/>
    </source>
</evidence>
<keyword evidence="13 19" id="KW-0472">Membrane</keyword>
<evidence type="ECO:0000256" key="4">
    <source>
        <dbReference type="ARBA" id="ARBA00010561"/>
    </source>
</evidence>
<keyword evidence="7 19" id="KW-1003">Cell membrane</keyword>
<dbReference type="EC" id="2.7.8.26" evidence="5 19"/>
<sequence>MRDRGIGIRLDEVRLALMLLTRFPVGGFAGVVPSMSASAWAWPLAGVAVGAVAAGGLALAQGLGLPPPAAALLALAVGALCTGAMHEDGLADLADGFGGGATRERKLEIMRDSRIGSYGVVALVLSLGFRATAIAALFGGGAGWALIGLAAVTRAMLPTALVLLPAARSDGLGNAAVGDETPAIPALAVGFLCLLPLGLGAAVVVFGAVALASVGLGLLARRQIGGQTGDVLGAMQQAGEIAGWAALLFLAA</sequence>